<evidence type="ECO:0000313" key="2">
    <source>
        <dbReference type="Proteomes" id="UP000247612"/>
    </source>
</evidence>
<organism evidence="1 2">
    <name type="scientific">Dielma fastidiosa</name>
    <dbReference type="NCBI Taxonomy" id="1034346"/>
    <lineage>
        <taxon>Bacteria</taxon>
        <taxon>Bacillati</taxon>
        <taxon>Bacillota</taxon>
        <taxon>Erysipelotrichia</taxon>
        <taxon>Erysipelotrichales</taxon>
        <taxon>Erysipelotrichaceae</taxon>
        <taxon>Dielma</taxon>
    </lineage>
</organism>
<reference evidence="1 2" key="1">
    <citation type="submission" date="2018-05" db="EMBL/GenBank/DDBJ databases">
        <title>Genomic Encyclopedia of Type Strains, Phase IV (KMG-IV): sequencing the most valuable type-strain genomes for metagenomic binning, comparative biology and taxonomic classification.</title>
        <authorList>
            <person name="Goeker M."/>
        </authorList>
    </citation>
    <scope>NUCLEOTIDE SEQUENCE [LARGE SCALE GENOMIC DNA]</scope>
    <source>
        <strain evidence="1 2">JC118</strain>
    </source>
</reference>
<dbReference type="RefSeq" id="WP_022938273.1">
    <property type="nucleotide sequence ID" value="NZ_CABKRQ010000005.1"/>
</dbReference>
<sequence length="176" mass="20283">MSKPMTQMKQLTSSRSNAQYKKRRFQIAVSCLLLLLMMLLAVYRWDGFLLPRHEPKAQVLIDPSMLDERMRYQIYEVNEGYVTGFCISPVYEQDELMIYLMNQPESKVDIQLVILDQEGQIKAKSGLLSPGEMLAGIKVKALEKQFRVEVLAYEQGTHYSAGVLRVKTSWIDALEE</sequence>
<accession>A0A318KRV0</accession>
<comment type="caution">
    <text evidence="1">The sequence shown here is derived from an EMBL/GenBank/DDBJ whole genome shotgun (WGS) entry which is preliminary data.</text>
</comment>
<dbReference type="STRING" id="1034346.GCA_000313565_01968"/>
<gene>
    <name evidence="1" type="ORF">DES51_103210</name>
</gene>
<dbReference type="EMBL" id="QJKH01000003">
    <property type="protein sequence ID" value="PXX80614.1"/>
    <property type="molecule type" value="Genomic_DNA"/>
</dbReference>
<dbReference type="Proteomes" id="UP000247612">
    <property type="component" value="Unassembled WGS sequence"/>
</dbReference>
<proteinExistence type="predicted"/>
<evidence type="ECO:0000313" key="1">
    <source>
        <dbReference type="EMBL" id="PXX80614.1"/>
    </source>
</evidence>
<keyword evidence="2" id="KW-1185">Reference proteome</keyword>
<protein>
    <submittedName>
        <fullName evidence="1">Uncharacterized protein</fullName>
    </submittedName>
</protein>
<dbReference type="OrthoDB" id="9947980at2"/>
<name>A0A318KRV0_9FIRM</name>
<dbReference type="AlphaFoldDB" id="A0A318KRV0"/>